<dbReference type="EMBL" id="CAJVQB010027425">
    <property type="protein sequence ID" value="CAG8810525.1"/>
    <property type="molecule type" value="Genomic_DNA"/>
</dbReference>
<gene>
    <name evidence="1" type="ORF">GMARGA_LOCUS25111</name>
</gene>
<name>A0ABN7W0W6_GIGMA</name>
<feature type="non-terminal residue" evidence="1">
    <location>
        <position position="59"/>
    </location>
</feature>
<protein>
    <submittedName>
        <fullName evidence="1">42015_t:CDS:1</fullName>
    </submittedName>
</protein>
<comment type="caution">
    <text evidence="1">The sequence shown here is derived from an EMBL/GenBank/DDBJ whole genome shotgun (WGS) entry which is preliminary data.</text>
</comment>
<dbReference type="Proteomes" id="UP000789901">
    <property type="component" value="Unassembled WGS sequence"/>
</dbReference>
<proteinExistence type="predicted"/>
<organism evidence="1 2">
    <name type="scientific">Gigaspora margarita</name>
    <dbReference type="NCBI Taxonomy" id="4874"/>
    <lineage>
        <taxon>Eukaryota</taxon>
        <taxon>Fungi</taxon>
        <taxon>Fungi incertae sedis</taxon>
        <taxon>Mucoromycota</taxon>
        <taxon>Glomeromycotina</taxon>
        <taxon>Glomeromycetes</taxon>
        <taxon>Diversisporales</taxon>
        <taxon>Gigasporaceae</taxon>
        <taxon>Gigaspora</taxon>
    </lineage>
</organism>
<accession>A0ABN7W0W6</accession>
<evidence type="ECO:0000313" key="2">
    <source>
        <dbReference type="Proteomes" id="UP000789901"/>
    </source>
</evidence>
<sequence length="59" mass="7080">MQPIFASSTPNCYIQLAKKCMHEKSSEQPNAEEVYKIFQEWKEIFNKEEKELEDKKLEI</sequence>
<evidence type="ECO:0000313" key="1">
    <source>
        <dbReference type="EMBL" id="CAG8810525.1"/>
    </source>
</evidence>
<keyword evidence="2" id="KW-1185">Reference proteome</keyword>
<reference evidence="1 2" key="1">
    <citation type="submission" date="2021-06" db="EMBL/GenBank/DDBJ databases">
        <authorList>
            <person name="Kallberg Y."/>
            <person name="Tangrot J."/>
            <person name="Rosling A."/>
        </authorList>
    </citation>
    <scope>NUCLEOTIDE SEQUENCE [LARGE SCALE GENOMIC DNA]</scope>
    <source>
        <strain evidence="1 2">120-4 pot B 10/14</strain>
    </source>
</reference>